<evidence type="ECO:0000259" key="8">
    <source>
        <dbReference type="Pfam" id="PF10141"/>
    </source>
</evidence>
<dbReference type="GO" id="GO:0008409">
    <property type="term" value="F:5'-3' exonuclease activity"/>
    <property type="evidence" value="ECO:0007669"/>
    <property type="project" value="InterPro"/>
</dbReference>
<dbReference type="InterPro" id="IPR041122">
    <property type="entry name" value="RecJ_OB"/>
</dbReference>
<dbReference type="SUPFAM" id="SSF64182">
    <property type="entry name" value="DHH phosphoesterases"/>
    <property type="match status" value="1"/>
</dbReference>
<dbReference type="NCBIfam" id="TIGR00644">
    <property type="entry name" value="recJ"/>
    <property type="match status" value="1"/>
</dbReference>
<evidence type="ECO:0000313" key="10">
    <source>
        <dbReference type="EMBL" id="PYF08844.1"/>
    </source>
</evidence>
<evidence type="ECO:0000259" key="9">
    <source>
        <dbReference type="Pfam" id="PF17768"/>
    </source>
</evidence>
<evidence type="ECO:0000256" key="4">
    <source>
        <dbReference type="ARBA" id="ARBA00022801"/>
    </source>
</evidence>
<dbReference type="OrthoDB" id="9809852at2"/>
<evidence type="ECO:0000256" key="5">
    <source>
        <dbReference type="ARBA" id="ARBA00022839"/>
    </source>
</evidence>
<sequence length="777" mass="87616">MIQSTKKWVVEQPNEDLIKQLQKELNISSLAAKILAARGYTTVEKAQKIINMDSSNLHDPYLLNGMKEAVERIEEALNNGEKILVYGDYDADGITSTTVMMNVLLDLGADVEFCIPNRFSHGYGPNEELFRKAYNDGVQLIITVDNGISGIEPVRVAKELGMDVIITDHHEAGEVLPPADVIIHPRVPEGHYPFGELAGVGVAFKLAHALYGEVPDHLYEFAAIGTVADLVPLEGENRYIVQQGIKQLKTTNNPWVRALCEVTSVKQQEIDEDAIGFYFAPRLNAIGRLGDADPGVAFLMSDNDLDATTGAKLLNQKNVERKEIVNTITEQAIEMIENDSTISNSLVLVIAKEGWNPGVIGIVASRLVEKYYRPTIVLSLDPEKGTAKGSGRSIEGFHLYRELSKNREILTSFGGHPMAAGMTFALENVDEIRSCLHQQALECLTDEMLTPKLSIDVPVDISEVTVDAIEEIKKLGPFGTGFAKPVYALQDVQVRSMRKIGAGENHLKLELEDAHGFIDAIGFSKGHLYDEITYGVNLSFVGDLQINEWQGKKKPQLMITDVQTNEWQLYDYRGKNQAQKWSNNLPQKDCDLIAFQQSTLQAFEEQFTNPIHLVTNEEDMKNLSSNIVLLDLPKSAQTLEKLIEQAKPQRIYAVFYTPESKYFNGMPTREHFSWYYGFLKKRPNFNLQMHIEKLAKHIGLNVEIIKFMTNVFFELGFVTIENGLTTVNSNVPKRSLTEARVYKQRVEQIELEQQLLYAPYIELKQWFNERMREYNYS</sequence>
<keyword evidence="11" id="KW-1185">Reference proteome</keyword>
<dbReference type="Gene3D" id="3.90.1640.30">
    <property type="match status" value="1"/>
</dbReference>
<dbReference type="InterPro" id="IPR051673">
    <property type="entry name" value="SSDNA_exonuclease_RecJ"/>
</dbReference>
<dbReference type="GO" id="GO:0003676">
    <property type="term" value="F:nucleic acid binding"/>
    <property type="evidence" value="ECO:0007669"/>
    <property type="project" value="InterPro"/>
</dbReference>
<evidence type="ECO:0000256" key="3">
    <source>
        <dbReference type="ARBA" id="ARBA00022722"/>
    </source>
</evidence>
<reference evidence="10 11" key="1">
    <citation type="submission" date="2018-06" db="EMBL/GenBank/DDBJ databases">
        <title>Genomic Encyclopedia of Archaeal and Bacterial Type Strains, Phase II (KMG-II): from individual species to whole genera.</title>
        <authorList>
            <person name="Goeker M."/>
        </authorList>
    </citation>
    <scope>NUCLEOTIDE SEQUENCE [LARGE SCALE GENOMIC DNA]</scope>
    <source>
        <strain evidence="10 11">KACC 16626</strain>
    </source>
</reference>
<keyword evidence="3" id="KW-0540">Nuclease</keyword>
<feature type="domain" description="RecJ OB" evidence="9">
    <location>
        <begin position="455"/>
        <end position="561"/>
    </location>
</feature>
<dbReference type="EMBL" id="QJTJ01000001">
    <property type="protein sequence ID" value="PYF08844.1"/>
    <property type="molecule type" value="Genomic_DNA"/>
</dbReference>
<feature type="domain" description="Single-stranded-DNA-specific exonuclease RecJ C-terminal" evidence="8">
    <location>
        <begin position="568"/>
        <end position="767"/>
    </location>
</feature>
<dbReference type="Pfam" id="PF10141">
    <property type="entry name" value="ssDNA-exonuc_C"/>
    <property type="match status" value="1"/>
</dbReference>
<evidence type="ECO:0000313" key="11">
    <source>
        <dbReference type="Proteomes" id="UP000247416"/>
    </source>
</evidence>
<dbReference type="InterPro" id="IPR018779">
    <property type="entry name" value="RecJ_C"/>
</dbReference>
<evidence type="ECO:0000259" key="6">
    <source>
        <dbReference type="Pfam" id="PF01368"/>
    </source>
</evidence>
<protein>
    <recommendedName>
        <fullName evidence="2">Single-stranded-DNA-specific exonuclease RecJ</fullName>
    </recommendedName>
</protein>
<dbReference type="PANTHER" id="PTHR30255">
    <property type="entry name" value="SINGLE-STRANDED-DNA-SPECIFIC EXONUCLEASE RECJ"/>
    <property type="match status" value="1"/>
</dbReference>
<feature type="domain" description="DHHA1" evidence="7">
    <location>
        <begin position="348"/>
        <end position="438"/>
    </location>
</feature>
<dbReference type="InterPro" id="IPR004610">
    <property type="entry name" value="RecJ"/>
</dbReference>
<dbReference type="GO" id="GO:0006310">
    <property type="term" value="P:DNA recombination"/>
    <property type="evidence" value="ECO:0007669"/>
    <property type="project" value="InterPro"/>
</dbReference>
<proteinExistence type="inferred from homology"/>
<keyword evidence="5 10" id="KW-0269">Exonuclease</keyword>
<comment type="caution">
    <text evidence="10">The sequence shown here is derived from an EMBL/GenBank/DDBJ whole genome shotgun (WGS) entry which is preliminary data.</text>
</comment>
<dbReference type="InterPro" id="IPR001667">
    <property type="entry name" value="DDH_dom"/>
</dbReference>
<evidence type="ECO:0000259" key="7">
    <source>
        <dbReference type="Pfam" id="PF02272"/>
    </source>
</evidence>
<feature type="domain" description="DDH" evidence="6">
    <location>
        <begin position="82"/>
        <end position="226"/>
    </location>
</feature>
<dbReference type="Gene3D" id="3.10.310.30">
    <property type="match status" value="1"/>
</dbReference>
<keyword evidence="4" id="KW-0378">Hydrolase</keyword>
<dbReference type="InterPro" id="IPR038763">
    <property type="entry name" value="DHH_sf"/>
</dbReference>
<dbReference type="Pfam" id="PF17768">
    <property type="entry name" value="RecJ_OB"/>
    <property type="match status" value="1"/>
</dbReference>
<evidence type="ECO:0000256" key="1">
    <source>
        <dbReference type="ARBA" id="ARBA00005915"/>
    </source>
</evidence>
<evidence type="ECO:0000256" key="2">
    <source>
        <dbReference type="ARBA" id="ARBA00019841"/>
    </source>
</evidence>
<dbReference type="AlphaFoldDB" id="A0A318TW18"/>
<dbReference type="Pfam" id="PF02272">
    <property type="entry name" value="DHHA1"/>
    <property type="match status" value="1"/>
</dbReference>
<gene>
    <name evidence="10" type="ORF">BJ095_10164</name>
</gene>
<name>A0A318TW18_9BACL</name>
<dbReference type="Pfam" id="PF01368">
    <property type="entry name" value="DHH"/>
    <property type="match status" value="1"/>
</dbReference>
<dbReference type="GO" id="GO:0006281">
    <property type="term" value="P:DNA repair"/>
    <property type="evidence" value="ECO:0007669"/>
    <property type="project" value="InterPro"/>
</dbReference>
<accession>A0A318TW18</accession>
<dbReference type="PANTHER" id="PTHR30255:SF2">
    <property type="entry name" value="SINGLE-STRANDED-DNA-SPECIFIC EXONUCLEASE RECJ"/>
    <property type="match status" value="1"/>
</dbReference>
<comment type="similarity">
    <text evidence="1">Belongs to the RecJ family.</text>
</comment>
<dbReference type="InterPro" id="IPR003156">
    <property type="entry name" value="DHHA1_dom"/>
</dbReference>
<dbReference type="RefSeq" id="WP_107934590.1">
    <property type="nucleotide sequence ID" value="NZ_CP085009.1"/>
</dbReference>
<organism evidence="10 11">
    <name type="scientific">Ureibacillus chungkukjangi</name>
    <dbReference type="NCBI Taxonomy" id="1202712"/>
    <lineage>
        <taxon>Bacteria</taxon>
        <taxon>Bacillati</taxon>
        <taxon>Bacillota</taxon>
        <taxon>Bacilli</taxon>
        <taxon>Bacillales</taxon>
        <taxon>Caryophanaceae</taxon>
        <taxon>Ureibacillus</taxon>
    </lineage>
</organism>
<dbReference type="Proteomes" id="UP000247416">
    <property type="component" value="Unassembled WGS sequence"/>
</dbReference>